<sequence>NEYNCSNKFKGFLGLENDDLVSIVVPTMTVVLCISLHNHGNYQSLMKALRQMFVDDDDVGDNTSDDNLDLSNVILGHLIVYEDMENDLFLEFCACQILSIKGNSRK</sequence>
<feature type="non-terminal residue" evidence="2">
    <location>
        <position position="1"/>
    </location>
</feature>
<dbReference type="AlphaFoldDB" id="A0A0R0I417"/>
<evidence type="ECO:0000256" key="1">
    <source>
        <dbReference type="SAM" id="Phobius"/>
    </source>
</evidence>
<dbReference type="Proteomes" id="UP000008827">
    <property type="component" value="Chromosome 10"/>
</dbReference>
<dbReference type="Gene3D" id="3.10.20.90">
    <property type="entry name" value="Phosphatidylinositol 3-kinase Catalytic Subunit, Chain A, domain 1"/>
    <property type="match status" value="1"/>
</dbReference>
<reference evidence="3" key="2">
    <citation type="submission" date="2018-02" db="UniProtKB">
        <authorList>
            <consortium name="EnsemblPlants"/>
        </authorList>
    </citation>
    <scope>IDENTIFICATION</scope>
    <source>
        <strain evidence="3">Williams 82</strain>
    </source>
</reference>
<reference evidence="2 3" key="1">
    <citation type="journal article" date="2010" name="Nature">
        <title>Genome sequence of the palaeopolyploid soybean.</title>
        <authorList>
            <person name="Schmutz J."/>
            <person name="Cannon S.B."/>
            <person name="Schlueter J."/>
            <person name="Ma J."/>
            <person name="Mitros T."/>
            <person name="Nelson W."/>
            <person name="Hyten D.L."/>
            <person name="Song Q."/>
            <person name="Thelen J.J."/>
            <person name="Cheng J."/>
            <person name="Xu D."/>
            <person name="Hellsten U."/>
            <person name="May G.D."/>
            <person name="Yu Y."/>
            <person name="Sakurai T."/>
            <person name="Umezawa T."/>
            <person name="Bhattacharyya M.K."/>
            <person name="Sandhu D."/>
            <person name="Valliyodan B."/>
            <person name="Lindquist E."/>
            <person name="Peto M."/>
            <person name="Grant D."/>
            <person name="Shu S."/>
            <person name="Goodstein D."/>
            <person name="Barry K."/>
            <person name="Futrell-Griggs M."/>
            <person name="Abernathy B."/>
            <person name="Du J."/>
            <person name="Tian Z."/>
            <person name="Zhu L."/>
            <person name="Gill N."/>
            <person name="Joshi T."/>
            <person name="Libault M."/>
            <person name="Sethuraman A."/>
            <person name="Zhang X.-C."/>
            <person name="Shinozaki K."/>
            <person name="Nguyen H.T."/>
            <person name="Wing R.A."/>
            <person name="Cregan P."/>
            <person name="Specht J."/>
            <person name="Grimwood J."/>
            <person name="Rokhsar D."/>
            <person name="Stacey G."/>
            <person name="Shoemaker R.C."/>
            <person name="Jackson S.A."/>
        </authorList>
    </citation>
    <scope>NUCLEOTIDE SEQUENCE</scope>
    <source>
        <strain evidence="3">cv. Williams 82</strain>
        <tissue evidence="2">Callus</tissue>
    </source>
</reference>
<keyword evidence="1" id="KW-1133">Transmembrane helix</keyword>
<feature type="non-terminal residue" evidence="2">
    <location>
        <position position="106"/>
    </location>
</feature>
<gene>
    <name evidence="2" type="ORF">GLYMA_10G133600</name>
</gene>
<accession>A0A0R0I417</accession>
<evidence type="ECO:0000313" key="4">
    <source>
        <dbReference type="Proteomes" id="UP000008827"/>
    </source>
</evidence>
<organism evidence="2">
    <name type="scientific">Glycine max</name>
    <name type="common">Soybean</name>
    <name type="synonym">Glycine hispida</name>
    <dbReference type="NCBI Taxonomy" id="3847"/>
    <lineage>
        <taxon>Eukaryota</taxon>
        <taxon>Viridiplantae</taxon>
        <taxon>Streptophyta</taxon>
        <taxon>Embryophyta</taxon>
        <taxon>Tracheophyta</taxon>
        <taxon>Spermatophyta</taxon>
        <taxon>Magnoliopsida</taxon>
        <taxon>eudicotyledons</taxon>
        <taxon>Gunneridae</taxon>
        <taxon>Pentapetalae</taxon>
        <taxon>rosids</taxon>
        <taxon>fabids</taxon>
        <taxon>Fabales</taxon>
        <taxon>Fabaceae</taxon>
        <taxon>Papilionoideae</taxon>
        <taxon>50 kb inversion clade</taxon>
        <taxon>NPAAA clade</taxon>
        <taxon>indigoferoid/millettioid clade</taxon>
        <taxon>Phaseoleae</taxon>
        <taxon>Glycine</taxon>
        <taxon>Glycine subgen. Soja</taxon>
    </lineage>
</organism>
<protein>
    <submittedName>
        <fullName evidence="2 3">Uncharacterized protein</fullName>
    </submittedName>
</protein>
<evidence type="ECO:0000313" key="3">
    <source>
        <dbReference type="EnsemblPlants" id="KRH33583"/>
    </source>
</evidence>
<dbReference type="Gramene" id="KRH33583">
    <property type="protein sequence ID" value="KRH33583"/>
    <property type="gene ID" value="GLYMA_10G133600"/>
</dbReference>
<name>A0A0R0I417_SOYBN</name>
<evidence type="ECO:0000313" key="2">
    <source>
        <dbReference type="EMBL" id="KRH33583.1"/>
    </source>
</evidence>
<dbReference type="PaxDb" id="3847-GLYMA10G26860.2"/>
<keyword evidence="1" id="KW-0472">Membrane</keyword>
<feature type="transmembrane region" description="Helical" evidence="1">
    <location>
        <begin position="20"/>
        <end position="37"/>
    </location>
</feature>
<proteinExistence type="predicted"/>
<dbReference type="FunCoup" id="A0A0R0I417">
    <property type="interactions" value="67"/>
</dbReference>
<keyword evidence="1" id="KW-0812">Transmembrane</keyword>
<keyword evidence="4" id="KW-1185">Reference proteome</keyword>
<dbReference type="EnsemblPlants" id="KRH33583">
    <property type="protein sequence ID" value="KRH33583"/>
    <property type="gene ID" value="GLYMA_10G133600"/>
</dbReference>
<dbReference type="InParanoid" id="A0A0R0I417"/>
<reference evidence="2" key="3">
    <citation type="submission" date="2018-07" db="EMBL/GenBank/DDBJ databases">
        <title>WGS assembly of Glycine max.</title>
        <authorList>
            <person name="Schmutz J."/>
            <person name="Cannon S."/>
            <person name="Schlueter J."/>
            <person name="Ma J."/>
            <person name="Mitros T."/>
            <person name="Nelson W."/>
            <person name="Hyten D."/>
            <person name="Song Q."/>
            <person name="Thelen J."/>
            <person name="Cheng J."/>
            <person name="Xu D."/>
            <person name="Hellsten U."/>
            <person name="May G."/>
            <person name="Yu Y."/>
            <person name="Sakurai T."/>
            <person name="Umezawa T."/>
            <person name="Bhattacharyya M."/>
            <person name="Sandhu D."/>
            <person name="Valliyodan B."/>
            <person name="Lindquist E."/>
            <person name="Peto M."/>
            <person name="Grant D."/>
            <person name="Shu S."/>
            <person name="Goodstein D."/>
            <person name="Barry K."/>
            <person name="Futrell-Griggs M."/>
            <person name="Abernathy B."/>
            <person name="Du J."/>
            <person name="Tian Z."/>
            <person name="Zhu L."/>
            <person name="Gill N."/>
            <person name="Joshi T."/>
            <person name="Libault M."/>
            <person name="Sethuraman A."/>
            <person name="Zhang X."/>
            <person name="Shinozaki K."/>
            <person name="Nguyen H."/>
            <person name="Wing R."/>
            <person name="Cregan P."/>
            <person name="Specht J."/>
            <person name="Grimwood J."/>
            <person name="Rokhsar D."/>
            <person name="Stacey G."/>
            <person name="Shoemaker R."/>
            <person name="Jackson S."/>
        </authorList>
    </citation>
    <scope>NUCLEOTIDE SEQUENCE</scope>
    <source>
        <tissue evidence="2">Callus</tissue>
    </source>
</reference>
<dbReference type="STRING" id="3847.A0A0R0I417"/>
<dbReference type="EMBL" id="CM000843">
    <property type="protein sequence ID" value="KRH33583.1"/>
    <property type="molecule type" value="Genomic_DNA"/>
</dbReference>